<dbReference type="Proteomes" id="UP001470230">
    <property type="component" value="Unassembled WGS sequence"/>
</dbReference>
<gene>
    <name evidence="4" type="ORF">M9Y10_007450</name>
    <name evidence="3" type="ORF">M9Y10_010190</name>
    <name evidence="2" type="ORF">M9Y10_037324</name>
</gene>
<organism evidence="3 5">
    <name type="scientific">Tritrichomonas musculus</name>
    <dbReference type="NCBI Taxonomy" id="1915356"/>
    <lineage>
        <taxon>Eukaryota</taxon>
        <taxon>Metamonada</taxon>
        <taxon>Parabasalia</taxon>
        <taxon>Tritrichomonadida</taxon>
        <taxon>Tritrichomonadidae</taxon>
        <taxon>Tritrichomonas</taxon>
    </lineage>
</organism>
<evidence type="ECO:0000256" key="1">
    <source>
        <dbReference type="SAM" id="MobiDB-lite"/>
    </source>
</evidence>
<evidence type="ECO:0000313" key="3">
    <source>
        <dbReference type="EMBL" id="KAK8867213.1"/>
    </source>
</evidence>
<protein>
    <submittedName>
        <fullName evidence="3">Uncharacterized protein</fullName>
    </submittedName>
</protein>
<dbReference type="EMBL" id="JAPFFF010000015">
    <property type="protein sequence ID" value="KAK8867213.1"/>
    <property type="molecule type" value="Genomic_DNA"/>
</dbReference>
<proteinExistence type="predicted"/>
<feature type="region of interest" description="Disordered" evidence="1">
    <location>
        <begin position="103"/>
        <end position="128"/>
    </location>
</feature>
<sequence length="128" mass="14222">MPEAEFDKLRRKKSVQSAIENRVYQVMLDFRNNTVTHSYDELYDRLVADLRSILGLPIPIGGDGDSLADHAASFMTSRNPPPGFGARPSPEDLEAYAAARLAQDGPDLTPREISDYVPPDLDEDAFLE</sequence>
<dbReference type="EMBL" id="JAPFFF010000013">
    <property type="protein sequence ID" value="KAK8871710.1"/>
    <property type="molecule type" value="Genomic_DNA"/>
</dbReference>
<evidence type="ECO:0000313" key="2">
    <source>
        <dbReference type="EMBL" id="KAK8836802.1"/>
    </source>
</evidence>
<reference evidence="3 5" key="1">
    <citation type="submission" date="2024-04" db="EMBL/GenBank/DDBJ databases">
        <title>Tritrichomonas musculus Genome.</title>
        <authorList>
            <person name="Alves-Ferreira E."/>
            <person name="Grigg M."/>
            <person name="Lorenzi H."/>
            <person name="Galac M."/>
        </authorList>
    </citation>
    <scope>NUCLEOTIDE SEQUENCE [LARGE SCALE GENOMIC DNA]</scope>
    <source>
        <strain evidence="3 5">EAF2021</strain>
    </source>
</reference>
<accession>A0ABR2IR98</accession>
<dbReference type="EMBL" id="JAPFFF010000063">
    <property type="protein sequence ID" value="KAK8836802.1"/>
    <property type="molecule type" value="Genomic_DNA"/>
</dbReference>
<comment type="caution">
    <text evidence="3">The sequence shown here is derived from an EMBL/GenBank/DDBJ whole genome shotgun (WGS) entry which is preliminary data.</text>
</comment>
<evidence type="ECO:0000313" key="4">
    <source>
        <dbReference type="EMBL" id="KAK8871710.1"/>
    </source>
</evidence>
<evidence type="ECO:0000313" key="5">
    <source>
        <dbReference type="Proteomes" id="UP001470230"/>
    </source>
</evidence>
<name>A0ABR2IR98_9EUKA</name>
<keyword evidence="5" id="KW-1185">Reference proteome</keyword>